<proteinExistence type="predicted"/>
<dbReference type="EnsemblPlants" id="QL01p048139:mrna">
    <property type="protein sequence ID" value="QL01p048139:mrna"/>
    <property type="gene ID" value="QL01p048139"/>
</dbReference>
<protein>
    <submittedName>
        <fullName evidence="1">Uncharacterized protein</fullName>
    </submittedName>
</protein>
<dbReference type="InParanoid" id="A0A7N2KQL4"/>
<dbReference type="Gramene" id="QL01p048139:mrna">
    <property type="protein sequence ID" value="QL01p048139:mrna"/>
    <property type="gene ID" value="QL01p048139"/>
</dbReference>
<dbReference type="GO" id="GO:0016020">
    <property type="term" value="C:membrane"/>
    <property type="evidence" value="ECO:0007669"/>
    <property type="project" value="TreeGrafter"/>
</dbReference>
<keyword evidence="2" id="KW-1185">Reference proteome</keyword>
<accession>A0A7N2KQL4</accession>
<evidence type="ECO:0000313" key="2">
    <source>
        <dbReference type="Proteomes" id="UP000594261"/>
    </source>
</evidence>
<organism evidence="1 2">
    <name type="scientific">Quercus lobata</name>
    <name type="common">Valley oak</name>
    <dbReference type="NCBI Taxonomy" id="97700"/>
    <lineage>
        <taxon>Eukaryota</taxon>
        <taxon>Viridiplantae</taxon>
        <taxon>Streptophyta</taxon>
        <taxon>Embryophyta</taxon>
        <taxon>Tracheophyta</taxon>
        <taxon>Spermatophyta</taxon>
        <taxon>Magnoliopsida</taxon>
        <taxon>eudicotyledons</taxon>
        <taxon>Gunneridae</taxon>
        <taxon>Pentapetalae</taxon>
        <taxon>rosids</taxon>
        <taxon>fabids</taxon>
        <taxon>Fagales</taxon>
        <taxon>Fagaceae</taxon>
        <taxon>Quercus</taxon>
    </lineage>
</organism>
<dbReference type="Proteomes" id="UP000594261">
    <property type="component" value="Chromosome 1"/>
</dbReference>
<dbReference type="PANTHER" id="PTHR45274:SF2">
    <property type="entry name" value="NAD(P)-BINDING ROSSMANN-FOLD SUPERFAMILY PROTEIN"/>
    <property type="match status" value="1"/>
</dbReference>
<dbReference type="EMBL" id="LRBV02000001">
    <property type="status" value="NOT_ANNOTATED_CDS"/>
    <property type="molecule type" value="Genomic_DNA"/>
</dbReference>
<name>A0A7N2KQL4_QUELO</name>
<reference evidence="1 2" key="1">
    <citation type="journal article" date="2016" name="G3 (Bethesda)">
        <title>First Draft Assembly and Annotation of the Genome of a California Endemic Oak Quercus lobata Nee (Fagaceae).</title>
        <authorList>
            <person name="Sork V.L."/>
            <person name="Fitz-Gibbon S.T."/>
            <person name="Puiu D."/>
            <person name="Crepeau M."/>
            <person name="Gugger P.F."/>
            <person name="Sherman R."/>
            <person name="Stevens K."/>
            <person name="Langley C.H."/>
            <person name="Pellegrini M."/>
            <person name="Salzberg S.L."/>
        </authorList>
    </citation>
    <scope>NUCLEOTIDE SEQUENCE [LARGE SCALE GENOMIC DNA]</scope>
    <source>
        <strain evidence="1 2">cv. SW786</strain>
    </source>
</reference>
<reference evidence="1" key="2">
    <citation type="submission" date="2021-01" db="UniProtKB">
        <authorList>
            <consortium name="EnsemblPlants"/>
        </authorList>
    </citation>
    <scope>IDENTIFICATION</scope>
</reference>
<dbReference type="PANTHER" id="PTHR45274">
    <property type="entry name" value="NAD(P)-BINDING ROSSMANN-FOLD SUPERFAMILY PROTEIN"/>
    <property type="match status" value="1"/>
</dbReference>
<dbReference type="AlphaFoldDB" id="A0A7N2KQL4"/>
<sequence length="503" mass="57097">MEILKAPYFDGYETYPRDFVNWMNGMERFFEQANFEDNKKCGTFQVEANAMTPHPHPISCPPRTFEQSTRKVTELTVKLMKEIQDRIAQMKQMKTQLDSIGKPRIIDHNELIAAPIEDNIDGDILVVENPPATPKPNVGIDVHASTSVALTSVQGNESIEEQQGEKMVPKESIMLEGAHDVKVEVVECASNQPSTVLEDLHIGEVEEVKTTVLPMVHKIQEEIILIPHIDLVIPNEFDVVEFKVFVFPVLPKAISKMMDKVVTEGRLFGFGVGTSTGDHLQAFHWVQNGKIEQFGIPSLRRWKGDIAYHIEQLQRNFLWGGLGDDSKRHLVNWSKVCSPIQSRGLAIRNLRYFNEALLGKWLWRFGYEREALWRRVIRAKYGVEEGDWSSNSVPGSHGFLNGVLFSDLEFLQEIHDRELDSLSIFWNVIYGVSLRGIGEDKMCWTPAKSKGFEPVLAVMYLVQYMPTIGYWLMDKIGGNRVEAAAQKGNTYSLSLLFGKKKAA</sequence>
<evidence type="ECO:0000313" key="1">
    <source>
        <dbReference type="EnsemblPlants" id="QL01p048139:mrna"/>
    </source>
</evidence>